<dbReference type="Proteomes" id="UP000663852">
    <property type="component" value="Unassembled WGS sequence"/>
</dbReference>
<feature type="transmembrane region" description="Helical" evidence="11">
    <location>
        <begin position="935"/>
        <end position="954"/>
    </location>
</feature>
<dbReference type="SUPFAM" id="SSF81321">
    <property type="entry name" value="Family A G protein-coupled receptor-like"/>
    <property type="match status" value="1"/>
</dbReference>
<reference evidence="14" key="1">
    <citation type="submission" date="2021-02" db="EMBL/GenBank/DDBJ databases">
        <authorList>
            <person name="Nowell W R."/>
        </authorList>
    </citation>
    <scope>NUCLEOTIDE SEQUENCE</scope>
</reference>
<dbReference type="EMBL" id="CAJNOJ010000308">
    <property type="protein sequence ID" value="CAF1387649.1"/>
    <property type="molecule type" value="Genomic_DNA"/>
</dbReference>
<name>A0A815JXR7_ADIRI</name>
<evidence type="ECO:0000256" key="10">
    <source>
        <dbReference type="PROSITE-ProRule" id="PRU00504"/>
    </source>
</evidence>
<comment type="subcellular location">
    <subcellularLocation>
        <location evidence="1">Cell membrane</location>
        <topology evidence="1">Multi-pass membrane protein</topology>
    </subcellularLocation>
</comment>
<evidence type="ECO:0000313" key="15">
    <source>
        <dbReference type="Proteomes" id="UP000663852"/>
    </source>
</evidence>
<evidence type="ECO:0000256" key="3">
    <source>
        <dbReference type="ARBA" id="ARBA00022692"/>
    </source>
</evidence>
<dbReference type="Pfam" id="PF01436">
    <property type="entry name" value="NHL"/>
    <property type="match status" value="1"/>
</dbReference>
<keyword evidence="6" id="KW-0297">G-protein coupled receptor</keyword>
<gene>
    <name evidence="14" type="ORF">EDS130_LOCUS35291</name>
</gene>
<protein>
    <recommendedName>
        <fullName evidence="13">G-protein coupled receptors family 1 profile domain-containing protein</fullName>
    </recommendedName>
</protein>
<evidence type="ECO:0000256" key="6">
    <source>
        <dbReference type="ARBA" id="ARBA00023040"/>
    </source>
</evidence>
<dbReference type="PROSITE" id="PS50262">
    <property type="entry name" value="G_PROTEIN_RECEP_F1_2"/>
    <property type="match status" value="1"/>
</dbReference>
<dbReference type="GO" id="GO:0007218">
    <property type="term" value="P:neuropeptide signaling pathway"/>
    <property type="evidence" value="ECO:0007669"/>
    <property type="project" value="TreeGrafter"/>
</dbReference>
<feature type="repeat" description="NHL" evidence="10">
    <location>
        <begin position="173"/>
        <end position="209"/>
    </location>
</feature>
<dbReference type="InterPro" id="IPR017452">
    <property type="entry name" value="GPCR_Rhodpsn_7TM"/>
</dbReference>
<feature type="chain" id="PRO_5032539509" description="G-protein coupled receptors family 1 profile domain-containing protein" evidence="12">
    <location>
        <begin position="19"/>
        <end position="1059"/>
    </location>
</feature>
<feature type="transmembrane region" description="Helical" evidence="11">
    <location>
        <begin position="781"/>
        <end position="805"/>
    </location>
</feature>
<evidence type="ECO:0000256" key="5">
    <source>
        <dbReference type="ARBA" id="ARBA00022989"/>
    </source>
</evidence>
<comment type="caution">
    <text evidence="14">The sequence shown here is derived from an EMBL/GenBank/DDBJ whole genome shotgun (WGS) entry which is preliminary data.</text>
</comment>
<dbReference type="OrthoDB" id="342730at2759"/>
<dbReference type="GO" id="GO:0008528">
    <property type="term" value="F:G protein-coupled peptide receptor activity"/>
    <property type="evidence" value="ECO:0007669"/>
    <property type="project" value="TreeGrafter"/>
</dbReference>
<keyword evidence="7 11" id="KW-0472">Membrane</keyword>
<evidence type="ECO:0000256" key="1">
    <source>
        <dbReference type="ARBA" id="ARBA00004651"/>
    </source>
</evidence>
<evidence type="ECO:0000256" key="12">
    <source>
        <dbReference type="SAM" id="SignalP"/>
    </source>
</evidence>
<dbReference type="GO" id="GO:0005886">
    <property type="term" value="C:plasma membrane"/>
    <property type="evidence" value="ECO:0007669"/>
    <property type="project" value="UniProtKB-SubCell"/>
</dbReference>
<evidence type="ECO:0000256" key="2">
    <source>
        <dbReference type="ARBA" id="ARBA00022475"/>
    </source>
</evidence>
<keyword evidence="8" id="KW-0675">Receptor</keyword>
<evidence type="ECO:0000256" key="7">
    <source>
        <dbReference type="ARBA" id="ARBA00023136"/>
    </source>
</evidence>
<dbReference type="Gene3D" id="1.20.1070.10">
    <property type="entry name" value="Rhodopsin 7-helix transmembrane proteins"/>
    <property type="match status" value="1"/>
</dbReference>
<keyword evidence="9" id="KW-0807">Transducer</keyword>
<feature type="transmembrane region" description="Helical" evidence="11">
    <location>
        <begin position="832"/>
        <end position="853"/>
    </location>
</feature>
<keyword evidence="12" id="KW-0732">Signal</keyword>
<feature type="transmembrane region" description="Helical" evidence="11">
    <location>
        <begin position="1016"/>
        <end position="1037"/>
    </location>
</feature>
<keyword evidence="2" id="KW-1003">Cell membrane</keyword>
<organism evidence="14 15">
    <name type="scientific">Adineta ricciae</name>
    <name type="common">Rotifer</name>
    <dbReference type="NCBI Taxonomy" id="249248"/>
    <lineage>
        <taxon>Eukaryota</taxon>
        <taxon>Metazoa</taxon>
        <taxon>Spiralia</taxon>
        <taxon>Gnathifera</taxon>
        <taxon>Rotifera</taxon>
        <taxon>Eurotatoria</taxon>
        <taxon>Bdelloidea</taxon>
        <taxon>Adinetida</taxon>
        <taxon>Adinetidae</taxon>
        <taxon>Adineta</taxon>
    </lineage>
</organism>
<dbReference type="AlphaFoldDB" id="A0A815JXR7"/>
<sequence>MFFVLILMALTNGISVLSFNQPKLCPTAQWNSKGSTLFFMSDMFTKYPILFIDSNNTIYSVSEKEHEILISFKDRIHSTSIRYSFMSVLSAIFVTMNGDIYTSYQNTIISKWIASTKKFVTVMNAESVCSDLFVDLNNDLYCSMTEENKIVKRVLNKNNEVDLTIVAGSNTAGSASHQLLLPRGIFVDTNLDLYVADCYNHRIQLFNLNEKHGKTVAGQSSTDITISLYHPCSVIVDSDKYLFISFYLRHHIVGSGPNGFRCISGCDGEGIQSSAAKIPSKLSFDISGNLFFRDGTDRLMKFTLEKNSCEYLPSTIQAMYSSILTNNQRFSRTLFDHPFYYYETIEITVSKNDLYIIIGNSSIDLYGHVYKDHFERFNPAGNLIAWYGKCCNKDQFKFTLDLKINTKYILVVTTYNPNVTGPFTITIFGLNTIRLQHMNVEVVVESIYSSALTQAHPKYDYRSCEDASESFYEAVQVEVNESGFYTILSSSSSSNMHLSNYVYEHNFNPRMEFGNLLTNRNNGCNGNPSKITIKLMTGIRYILVVTTCIEYQTGKFSIKILGKSNASFQRVDASPITNSSYSSNLTNANQKFPRFCGSSGYYYYETVRLTVLTNGVYTFLNDPQLFVSTYIYESHFDPLNPRRNLMPFYRHICDSKAGLTVKLRAGTTYIIVVTPIMPLYEVEFQVLAYGPTNVIFERFVDNSTYCYIGGPCDAQVKSIGLTLDDILRDQINRNMTINHQPFLIKISVAITTLILIAGIISSACSLLTFQNRSLRQTGCGLYLLASSITSLLTTIMFTIKFWFVLLTQMSISVHLSILQGGCKSIETLLKLFFYWDAWLNACIAVERAITVYHGVNFNKAKSKRYARWIIFILPFCIMATIIHEPLYRQIFTYDMRNVMLIESMTDDIAETIEDRNTWCTTSYSQSIQDYNTGSLFVHLLGPFITNFLSALFIITRSARRRVEVQKQQTYKAHIREQWQEHKQLVISPTILLFLSTPRLVISLLSGCIQLSDHVWLYLSAYFISFLPSILIFIVYVIPSTLYRNTFKNSRLKICQRPRS</sequence>
<dbReference type="PANTHER" id="PTHR24230">
    <property type="entry name" value="G-PROTEIN COUPLED RECEPTOR"/>
    <property type="match status" value="1"/>
</dbReference>
<keyword evidence="5 11" id="KW-1133">Transmembrane helix</keyword>
<evidence type="ECO:0000313" key="14">
    <source>
        <dbReference type="EMBL" id="CAF1387649.1"/>
    </source>
</evidence>
<feature type="domain" description="G-protein coupled receptors family 1 profile" evidence="13">
    <location>
        <begin position="761"/>
        <end position="1035"/>
    </location>
</feature>
<evidence type="ECO:0000256" key="4">
    <source>
        <dbReference type="ARBA" id="ARBA00022737"/>
    </source>
</evidence>
<feature type="transmembrane region" description="Helical" evidence="11">
    <location>
        <begin position="984"/>
        <end position="1004"/>
    </location>
</feature>
<accession>A0A815JXR7</accession>
<feature type="transmembrane region" description="Helical" evidence="11">
    <location>
        <begin position="865"/>
        <end position="883"/>
    </location>
</feature>
<dbReference type="SUPFAM" id="SSF101898">
    <property type="entry name" value="NHL repeat"/>
    <property type="match status" value="1"/>
</dbReference>
<dbReference type="Gene3D" id="2.120.10.30">
    <property type="entry name" value="TolB, C-terminal domain"/>
    <property type="match status" value="1"/>
</dbReference>
<evidence type="ECO:0000256" key="9">
    <source>
        <dbReference type="ARBA" id="ARBA00023224"/>
    </source>
</evidence>
<dbReference type="InterPro" id="IPR001258">
    <property type="entry name" value="NHL_repeat"/>
</dbReference>
<feature type="signal peptide" evidence="12">
    <location>
        <begin position="1"/>
        <end position="18"/>
    </location>
</feature>
<feature type="transmembrane region" description="Helical" evidence="11">
    <location>
        <begin position="742"/>
        <end position="769"/>
    </location>
</feature>
<evidence type="ECO:0000256" key="11">
    <source>
        <dbReference type="SAM" id="Phobius"/>
    </source>
</evidence>
<dbReference type="PROSITE" id="PS51125">
    <property type="entry name" value="NHL"/>
    <property type="match status" value="1"/>
</dbReference>
<evidence type="ECO:0000259" key="13">
    <source>
        <dbReference type="PROSITE" id="PS50262"/>
    </source>
</evidence>
<keyword evidence="4" id="KW-0677">Repeat</keyword>
<proteinExistence type="predicted"/>
<evidence type="ECO:0000256" key="8">
    <source>
        <dbReference type="ARBA" id="ARBA00023170"/>
    </source>
</evidence>
<dbReference type="InterPro" id="IPR011042">
    <property type="entry name" value="6-blade_b-propeller_TolB-like"/>
</dbReference>
<keyword evidence="3 11" id="KW-0812">Transmembrane</keyword>